<evidence type="ECO:0000313" key="17">
    <source>
        <dbReference type="EMBL" id="RDB28734.1"/>
    </source>
</evidence>
<dbReference type="Pfam" id="PF08655">
    <property type="entry name" value="DASH_Ask1"/>
    <property type="match status" value="1"/>
</dbReference>
<sequence length="665" mass="72564">MTDNRRPIPPKPPRWQPNPDPGSIHVPGLDTSAPVLDQIEQMEQLITIKLQNIDENFSKIHHLLANKLLPAVKRYAVGTEPVREAAKFWTSFYEQAAQIHIPTYDDYSTVNDVSERQEVGPEPQDPSHAHNTTTSTSHDQSQVYEPSMASTDGSFMPGHAAFSSTPATARVTKINDSFATQTSDGDSWTTSMETPLVRLDRELQKLPREDDDNILGPSTSKQLPALQFDEPTPNPKQHQQRDTEPRSEKGKAKETGQPLLRNVLRHNLISASDMSYTATSAANISPLKFRGKPKTPIPKEYNPYLPPNTRPTEWSGVVDLGDPSVMTPQRNRRGHPSSRRKPATPAQKSDDEDGSFDGLPPGMSPPVMMSPARPPRSSAELGLLKLGQTPMKEASARITRDVIRDLQYKSGGGYGHSRVESTMSTMPTPPSLSRYHRHGMDTTDSIVIDSSLESMIRRVGLNVPPSGGTTSTPGLRLRPRPPLKAAEPPESPMLFPDPDAPAPGEEPMTPAPLQDDDLGMDSDSDSMDEINSTAHPSAAFLMASAHRNSGDSFGSSNNSTDSLAEEDANLGLAPVQPFAISVEDDGFEDSFDDDMYDGPPQEETLFGVPPRQREEQERLVQRGDGLRMLGEDLLQDTMGIGALSGRVDESPTPASWSNQGSGSLG</sequence>
<dbReference type="AlphaFoldDB" id="A0A369KAC4"/>
<feature type="compositionally biased region" description="Polar residues" evidence="16">
    <location>
        <begin position="652"/>
        <end position="665"/>
    </location>
</feature>
<comment type="caution">
    <text evidence="17">The sequence shown here is derived from an EMBL/GenBank/DDBJ whole genome shotgun (WGS) entry which is preliminary data.</text>
</comment>
<keyword evidence="15" id="KW-0137">Centromere</keyword>
<feature type="compositionally biased region" description="Acidic residues" evidence="16">
    <location>
        <begin position="585"/>
        <end position="596"/>
    </location>
</feature>
<feature type="compositionally biased region" description="Pro residues" evidence="16">
    <location>
        <begin position="7"/>
        <end position="20"/>
    </location>
</feature>
<dbReference type="GO" id="GO:0005874">
    <property type="term" value="C:microtubule"/>
    <property type="evidence" value="ECO:0007669"/>
    <property type="project" value="UniProtKB-KW"/>
</dbReference>
<evidence type="ECO:0000256" key="14">
    <source>
        <dbReference type="ARBA" id="ARBA00023306"/>
    </source>
</evidence>
<keyword evidence="6" id="KW-0158">Chromosome</keyword>
<feature type="region of interest" description="Disordered" evidence="16">
    <location>
        <begin position="287"/>
        <end position="378"/>
    </location>
</feature>
<gene>
    <name evidence="17" type="ORF">Hypma_016097</name>
</gene>
<dbReference type="GO" id="GO:0008608">
    <property type="term" value="P:attachment of spindle microtubules to kinetochore"/>
    <property type="evidence" value="ECO:0007669"/>
    <property type="project" value="InterPro"/>
</dbReference>
<keyword evidence="13" id="KW-0539">Nucleus</keyword>
<keyword evidence="12" id="KW-0206">Cytoskeleton</keyword>
<feature type="region of interest" description="Disordered" evidence="16">
    <location>
        <begin position="585"/>
        <end position="616"/>
    </location>
</feature>
<evidence type="ECO:0000256" key="9">
    <source>
        <dbReference type="ARBA" id="ARBA00022701"/>
    </source>
</evidence>
<feature type="region of interest" description="Disordered" evidence="16">
    <location>
        <begin position="206"/>
        <end position="259"/>
    </location>
</feature>
<evidence type="ECO:0000256" key="16">
    <source>
        <dbReference type="SAM" id="MobiDB-lite"/>
    </source>
</evidence>
<evidence type="ECO:0000256" key="3">
    <source>
        <dbReference type="ARBA" id="ARBA00004629"/>
    </source>
</evidence>
<dbReference type="GO" id="GO:0072686">
    <property type="term" value="C:mitotic spindle"/>
    <property type="evidence" value="ECO:0007669"/>
    <property type="project" value="InterPro"/>
</dbReference>
<reference evidence="17" key="1">
    <citation type="submission" date="2018-04" db="EMBL/GenBank/DDBJ databases">
        <title>Whole genome sequencing of Hypsizygus marmoreus.</title>
        <authorList>
            <person name="Choi I.-G."/>
            <person name="Min B."/>
            <person name="Kim J.-G."/>
            <person name="Kim S."/>
            <person name="Oh Y.-L."/>
            <person name="Kong W.-S."/>
            <person name="Park H."/>
            <person name="Jeong J."/>
            <person name="Song E.-S."/>
        </authorList>
    </citation>
    <scope>NUCLEOTIDE SEQUENCE [LARGE SCALE GENOMIC DNA]</scope>
    <source>
        <strain evidence="17">51987-8</strain>
    </source>
</reference>
<dbReference type="InParanoid" id="A0A369KAC4"/>
<dbReference type="InterPro" id="IPR013964">
    <property type="entry name" value="DASH_Ask1"/>
</dbReference>
<feature type="compositionally biased region" description="Acidic residues" evidence="16">
    <location>
        <begin position="514"/>
        <end position="528"/>
    </location>
</feature>
<name>A0A369KAC4_HYPMA</name>
<keyword evidence="10" id="KW-0498">Mitosis</keyword>
<protein>
    <recommendedName>
        <fullName evidence="5">DASH complex subunit ASK1</fullName>
    </recommendedName>
</protein>
<evidence type="ECO:0000256" key="8">
    <source>
        <dbReference type="ARBA" id="ARBA00022618"/>
    </source>
</evidence>
<dbReference type="Proteomes" id="UP000076154">
    <property type="component" value="Unassembled WGS sequence"/>
</dbReference>
<feature type="compositionally biased region" description="Polar residues" evidence="16">
    <location>
        <begin position="139"/>
        <end position="153"/>
    </location>
</feature>
<evidence type="ECO:0000256" key="10">
    <source>
        <dbReference type="ARBA" id="ARBA00022776"/>
    </source>
</evidence>
<keyword evidence="18" id="KW-1185">Reference proteome</keyword>
<dbReference type="PANTHER" id="PTHR28200">
    <property type="entry name" value="DASH COMPLEX SUBUNIT ASK1"/>
    <property type="match status" value="1"/>
</dbReference>
<dbReference type="GO" id="GO:0044732">
    <property type="term" value="C:mitotic spindle pole body"/>
    <property type="evidence" value="ECO:0007669"/>
    <property type="project" value="TreeGrafter"/>
</dbReference>
<feature type="region of interest" description="Disordered" evidence="16">
    <location>
        <begin position="413"/>
        <end position="438"/>
    </location>
</feature>
<dbReference type="PANTHER" id="PTHR28200:SF1">
    <property type="entry name" value="DASH COMPLEX SUBUNIT ASK1"/>
    <property type="match status" value="1"/>
</dbReference>
<dbReference type="GO" id="GO:0042729">
    <property type="term" value="C:DASH complex"/>
    <property type="evidence" value="ECO:0007669"/>
    <property type="project" value="InterPro"/>
</dbReference>
<comment type="subcellular location">
    <subcellularLocation>
        <location evidence="3">Chromosome</location>
        <location evidence="3">Centromere</location>
        <location evidence="3">Kinetochore</location>
    </subcellularLocation>
    <subcellularLocation>
        <location evidence="2">Cytoplasm</location>
        <location evidence="2">Cytoskeleton</location>
        <location evidence="2">Spindle</location>
    </subcellularLocation>
    <subcellularLocation>
        <location evidence="1">Nucleus</location>
    </subcellularLocation>
</comment>
<evidence type="ECO:0000256" key="5">
    <source>
        <dbReference type="ARBA" id="ARBA00014520"/>
    </source>
</evidence>
<feature type="compositionally biased region" description="Basic residues" evidence="16">
    <location>
        <begin position="330"/>
        <end position="342"/>
    </location>
</feature>
<dbReference type="OrthoDB" id="5573898at2759"/>
<dbReference type="STRING" id="39966.A0A369KAC4"/>
<evidence type="ECO:0000256" key="15">
    <source>
        <dbReference type="ARBA" id="ARBA00023328"/>
    </source>
</evidence>
<feature type="compositionally biased region" description="Low complexity" evidence="16">
    <location>
        <begin position="129"/>
        <end position="138"/>
    </location>
</feature>
<dbReference type="EMBL" id="LUEZ02000010">
    <property type="protein sequence ID" value="RDB28734.1"/>
    <property type="molecule type" value="Genomic_DNA"/>
</dbReference>
<feature type="compositionally biased region" description="Basic and acidic residues" evidence="16">
    <location>
        <begin position="239"/>
        <end position="254"/>
    </location>
</feature>
<organism evidence="17 18">
    <name type="scientific">Hypsizygus marmoreus</name>
    <name type="common">White beech mushroom</name>
    <name type="synonym">Agaricus marmoreus</name>
    <dbReference type="NCBI Taxonomy" id="39966"/>
    <lineage>
        <taxon>Eukaryota</taxon>
        <taxon>Fungi</taxon>
        <taxon>Dikarya</taxon>
        <taxon>Basidiomycota</taxon>
        <taxon>Agaricomycotina</taxon>
        <taxon>Agaricomycetes</taxon>
        <taxon>Agaricomycetidae</taxon>
        <taxon>Agaricales</taxon>
        <taxon>Tricholomatineae</taxon>
        <taxon>Lyophyllaceae</taxon>
        <taxon>Hypsizygus</taxon>
    </lineage>
</organism>
<evidence type="ECO:0000256" key="4">
    <source>
        <dbReference type="ARBA" id="ARBA00010731"/>
    </source>
</evidence>
<evidence type="ECO:0000256" key="7">
    <source>
        <dbReference type="ARBA" id="ARBA00022490"/>
    </source>
</evidence>
<feature type="region of interest" description="Disordered" evidence="16">
    <location>
        <begin position="643"/>
        <end position="665"/>
    </location>
</feature>
<feature type="region of interest" description="Disordered" evidence="16">
    <location>
        <begin position="113"/>
        <end position="161"/>
    </location>
</feature>
<evidence type="ECO:0000313" key="18">
    <source>
        <dbReference type="Proteomes" id="UP000076154"/>
    </source>
</evidence>
<feature type="compositionally biased region" description="Low complexity" evidence="16">
    <location>
        <begin position="550"/>
        <end position="562"/>
    </location>
</feature>
<keyword evidence="14" id="KW-0131">Cell cycle</keyword>
<keyword evidence="11" id="KW-0995">Kinetochore</keyword>
<feature type="region of interest" description="Disordered" evidence="16">
    <location>
        <begin position="1"/>
        <end position="23"/>
    </location>
</feature>
<evidence type="ECO:0000256" key="13">
    <source>
        <dbReference type="ARBA" id="ARBA00023242"/>
    </source>
</evidence>
<comment type="similarity">
    <text evidence="4">Belongs to the DASH complex ASK1 family.</text>
</comment>
<proteinExistence type="inferred from homology"/>
<evidence type="ECO:0000256" key="2">
    <source>
        <dbReference type="ARBA" id="ARBA00004186"/>
    </source>
</evidence>
<keyword evidence="9" id="KW-0493">Microtubule</keyword>
<evidence type="ECO:0000256" key="1">
    <source>
        <dbReference type="ARBA" id="ARBA00004123"/>
    </source>
</evidence>
<keyword evidence="8" id="KW-0132">Cell division</keyword>
<feature type="region of interest" description="Disordered" evidence="16">
    <location>
        <begin position="461"/>
        <end position="567"/>
    </location>
</feature>
<accession>A0A369KAC4</accession>
<evidence type="ECO:0000256" key="6">
    <source>
        <dbReference type="ARBA" id="ARBA00022454"/>
    </source>
</evidence>
<evidence type="ECO:0000256" key="11">
    <source>
        <dbReference type="ARBA" id="ARBA00022838"/>
    </source>
</evidence>
<dbReference type="GO" id="GO:0051301">
    <property type="term" value="P:cell division"/>
    <property type="evidence" value="ECO:0007669"/>
    <property type="project" value="UniProtKB-KW"/>
</dbReference>
<keyword evidence="7" id="KW-0963">Cytoplasm</keyword>
<evidence type="ECO:0000256" key="12">
    <source>
        <dbReference type="ARBA" id="ARBA00023212"/>
    </source>
</evidence>